<protein>
    <submittedName>
        <fullName evidence="3">Ankyrin-2b isoform X1</fullName>
    </submittedName>
</protein>
<feature type="region of interest" description="Disordered" evidence="1">
    <location>
        <begin position="2071"/>
        <end position="2093"/>
    </location>
</feature>
<keyword evidence="2" id="KW-1185">Reference proteome</keyword>
<feature type="region of interest" description="Disordered" evidence="1">
    <location>
        <begin position="4533"/>
        <end position="4555"/>
    </location>
</feature>
<accession>A0A9F7R823</accession>
<feature type="region of interest" description="Disordered" evidence="1">
    <location>
        <begin position="1608"/>
        <end position="1629"/>
    </location>
</feature>
<evidence type="ECO:0000313" key="3">
    <source>
        <dbReference type="RefSeq" id="XP_053537216.1"/>
    </source>
</evidence>
<feature type="region of interest" description="Disordered" evidence="1">
    <location>
        <begin position="1752"/>
        <end position="1773"/>
    </location>
</feature>
<feature type="region of interest" description="Disordered" evidence="1">
    <location>
        <begin position="2687"/>
        <end position="2714"/>
    </location>
</feature>
<gene>
    <name evidence="3" type="primary">ank2b</name>
</gene>
<feature type="compositionally biased region" description="Acidic residues" evidence="1">
    <location>
        <begin position="5733"/>
        <end position="5756"/>
    </location>
</feature>
<feature type="region of interest" description="Disordered" evidence="1">
    <location>
        <begin position="3472"/>
        <end position="3499"/>
    </location>
</feature>
<dbReference type="OrthoDB" id="20872at2759"/>
<evidence type="ECO:0000313" key="2">
    <source>
        <dbReference type="Proteomes" id="UP000221080"/>
    </source>
</evidence>
<feature type="region of interest" description="Disordered" evidence="1">
    <location>
        <begin position="4986"/>
        <end position="5006"/>
    </location>
</feature>
<feature type="compositionally biased region" description="Polar residues" evidence="1">
    <location>
        <begin position="4990"/>
        <end position="4999"/>
    </location>
</feature>
<feature type="region of interest" description="Disordered" evidence="1">
    <location>
        <begin position="2537"/>
        <end position="2558"/>
    </location>
</feature>
<dbReference type="KEGG" id="ipu:108267515"/>
<dbReference type="Proteomes" id="UP000221080">
    <property type="component" value="Chromosome 7"/>
</dbReference>
<name>A0A9F7R823_ICTPU</name>
<organism evidence="2 3">
    <name type="scientific">Ictalurus punctatus</name>
    <name type="common">Channel catfish</name>
    <name type="synonym">Silurus punctatus</name>
    <dbReference type="NCBI Taxonomy" id="7998"/>
    <lineage>
        <taxon>Eukaryota</taxon>
        <taxon>Metazoa</taxon>
        <taxon>Chordata</taxon>
        <taxon>Craniata</taxon>
        <taxon>Vertebrata</taxon>
        <taxon>Euteleostomi</taxon>
        <taxon>Actinopterygii</taxon>
        <taxon>Neopterygii</taxon>
        <taxon>Teleostei</taxon>
        <taxon>Ostariophysi</taxon>
        <taxon>Siluriformes</taxon>
        <taxon>Ictaluridae</taxon>
        <taxon>Ictalurus</taxon>
    </lineage>
</organism>
<feature type="region of interest" description="Disordered" evidence="1">
    <location>
        <begin position="1436"/>
        <end position="1463"/>
    </location>
</feature>
<feature type="region of interest" description="Disordered" evidence="1">
    <location>
        <begin position="896"/>
        <end position="945"/>
    </location>
</feature>
<feature type="compositionally biased region" description="Polar residues" evidence="1">
    <location>
        <begin position="3322"/>
        <end position="3331"/>
    </location>
</feature>
<feature type="region of interest" description="Disordered" evidence="1">
    <location>
        <begin position="1902"/>
        <end position="1929"/>
    </location>
</feature>
<feature type="region of interest" description="Disordered" evidence="1">
    <location>
        <begin position="4427"/>
        <end position="4451"/>
    </location>
</feature>
<feature type="region of interest" description="Disordered" evidence="1">
    <location>
        <begin position="4495"/>
        <end position="4520"/>
    </location>
</feature>
<sequence length="5756" mass="631979">MEIPIPKAEAKSVCELPSNQRPSDEYMKHHVEEISDKFYRALFGEDHVMAKTLGKDITKVTESFESSEHQGISVNKVDAAEALNVDQVVSVSSETTNTNISTKELQNIKTVCSSLPKQLLPWHEGEIAASNIDSILIKMSPDSATGQTNSLSSPIMDESESLKFSTEFEVHIPKSKLRATNSQDETKYSSVLSKSFSDYRPFMQDYLMYPSDCRSSPVSVSEYEVDLEISLHEYSSLSPESTVLLPPDSPIPFDYRSGSLDSCMLIDDLRACSPESVTSGTEQKLLSPDSPIPDFRPHSPILPVCEYAAPEFTMLVDIHRISDDSDQLFSFDMHESNTQFCPQRAFLMVADEIDRPISPGSWTECGSLTPESNESFSVGSFTTERLDRELSTETPLDSEHGPWTSDIFLDRSSGPGSAISLNEYRSLTCDSPILSFTPEVSEYFTQVKGSISSSPQSEMSDLGYELSSEWLFDGQPSSPESAASVNERKCLSPDSPLPSFVQNVYEFMPIKECRSVSPKSDLSDQECKLISEECRPLSPDSFSCVNEHIPLSPDSTIPSFSVPVCELYASLGYQSESLASDLSDREHKLISATGILFENRSSSPDSVSSLNVLGPLSPDLILPEYKKKGTDCDFSLHIHEIASFQTELSNVLTSYEAEPKSLQSHCFRQQSPEFLETDNCLNKYALEGLLLPDSTKHLSKQTSQMESKNATQEKGNAQLHEEVETTLTHRLSSPKVGKSSMLLKGADAQPLTTDLCDSVSNDEPKIIGLPEARCSVTGQIQNPFNIETILTKESEVAATKRKVQNLMSKVHDPQYKGKTFCPNTTVFEYSVTVEENRPLSPVSTICQFRPFFTESGLPVSVYRSCSPESICSKSIENESFAGDLFDVKQRSESLDSFQSKADARPLNPDSIPEYRPMSTESRILDSDIRGSSPDSVSSCRPLSPDSPIPQYSGLFCELMPVRGHRPSSPESLAPDIDYDEDDEYELNAVTETLSGASSLDSMKSADENRPLSPDSPIQQFRPFFPESSLPVSGYRSCSPESVCSSSVEHGSFPGDLFIIGERLVSPESMILASDIRGSSPDSVRACRPLSPDSPIPQYSGLFCELIPVRGHRPSSPESLAPDIGYDEDDEYELNAVSETFSRTSSPDSMKSADENRPLSPDSPIQQFRPFFPESHLPVSGYRSCSPESVCSSSVEHGSFPGDLFIIGERLVSPESMILASDIRGSSPDSVSACRPLSPDSPIPQYSGLFCELIPVRGHRPSSPESLAPDIGYDEDDEYELNAVSETFSRTSSPDSMKSADENSPLSPDSPIQQFRPFFPESSLPISGYRSCSPESVCSSSVEHGSFPGDLFIIGERLVSPESMILASDNRGSSPDSVSACRPLSPDSPIPQYSGLFCELIPVRGHRPSSPESLAPDIGYDEDDEYELNAVTETLSRASSLDSMKSADENRPLSPDSPIQQFRPFYPESSLPISGYRSCSPESVCSNSIEHESSPGDLFIVEQRPGSPDSVQTEFEARALSPDSIPEYRPMSPESMILASDIRGSSPDSFSACSPLSPDSPIPQYSGLFCELMPVRRHRPSFPESLASDKNYVEDDDYALNAVSETLSRASSPDSLKSADENRPLSPDSPILQFRPFFPESHLPVSGYRSCSPESVCSSSAEHGSFPGDLFIIGERLVSPESMILASDIRGSSPDSVSACRSLSPDSPIPQYSGLFCELIPVRGHRPSSPESLAPDIGYDEDDEYELNAVTETFSRTSSPDSMKSADENSPLSPDSPIQQFRPFFPESHLPVSGYRSCSPESVCSSSVEHGSFPGDLFIIGERLVSPESMILASDIRGSSPDSVSACRPLSPDSPIPQYSGLFCELIPVRGHRPSSPESLAPDIGYDEDDEYELNAVTETLSRASSLDSMKSADENRPLSPDSPIQQFRPFYPESSLPISGYRSCSPESVCSNSIEHESSPGDLFIVEQRPGSPDSVQTEFEARALSPDSIPEYRPMSPESMILASDIRGSSPDSFSACSPLSPDSPIPQYSGLFCELMPVRRHRPSSPESLASDIGYDEDDEYELNAVTETFSRTSSPDSMKSADENSPLSPDSPIQQFRPFFPESHLPVSGYRSCSPESVCSSSVEHGSFPGDLFIIGERLVSPESMILASDIRGSSPDSVSACRPLSPDSPIPQYSGLFCELIPVRGHRPSSPESLAPDIGYDEDDEYELNAVTETLSRASSLDSMKSADENRPLSPDSPIQQFRPFYPESSLPISGYRSCSPESVCSNSIEHESSPGDLFIVEQRPGSPDSVQTEFEARALSPDSIPEYRPMSPESMILASDIRGSSPDSFSACSPLSPDSPIPQYSGLFCELMPVRRHRPSSPESLASDKNYDEDDDYALNAVSETLSRASSPDSLKSADENRPLSPDSPILQFRPFFPESHLPVSGYRSCSPESVCSSSAEHGSFPGDLFIIGERLVSPESMILASDIRGSSPDSVSACRSLSPDSPIPQYSGLFCELIPVRGHRPSSPESLAPDIGYDEDDEYELNAVTETFSRTSSPDSMKSADENSPLSPDSPIQQFRPFFPESHLPVSGYRSCSPESVCSSSVEHGSFPGDLFIIGERLVSPESMILASDIRGSSPDSVSACRPLSPDSPIPQYSGLFCELIPVRGHRPSSPESLAPDIGYDEDDEYELNAVTETLSRASSLDSMKSADENRPLSPDSPIQQFRPFYPESSLPISGYRSCSPESVCSNSIEHESSPGDLFIVEQRPGSPDSVQTEFEARALSPDSIPEYRPMSPESMILASDIRGSSPDSFSACSPLSPDSPIPQYSGLFCELMPVRRHRPSSPESLASDKNYDEDDDYALNAVSETLSRASSPDSLKSADENRPLSPDSPILQFRPFFPESHLPVSGYRSCSPESVCSSSAEHGSFPGDLFIIGERLVSPESMILASDIRGSSPDSVSACRSLSPDSPIPQYSGLFCELIPVRGHRPSSPESLAPDIGYDEDDEYELNAVTETFSRTSSPDSMKSADENCPLSPDSPIQQFRPFFPESHLPVSGYRSCSPESVCSSSVEHGSFPGDLFIIGERLVSPESMILASDIRGSSPDSVSACRPLSPDSPIPQYSGLFCELIPVRGHRPSSPESLAPDIGYDEDDEYELNAVTETLSRASSLDSMKSADENRPLSPDSPIQQFRPFYPESSLPISGYRSCSPESVCSNSIEHESSPGDLFIVEQRPGSPDSVQTEFEARALSPDSIPEYRPMSPESMILASDITGSSPDSFSAFSPLSPDSPIPQYSGLFCELMPVRRHRPSSPESLASDKNYDEDDDYALNAVSETLSRASSPDSLKSADENRPLSPDSPTLQFRPFFPESHLPVSGYRSCSPESVCSSSVEHGSFPGDLFIIGERLVSPESMILASDIRGSSPDSVSACRPLSPDSPIPQYSGLFCELIPVRGHRPSSPESLAPVIGYDEDDEYELNAVTETLSRASSLDSMKSADENRPLSPDSPIQQFRPFYPESSLPISGYRSCSPESVYSNSIEHESSPGDLFIVEQRPGSPDSVQTEFEARALSPDSIPEYRPMSPESMILASDIRGSSPDSFSACSPLSPDSPIPQYSGLFCELMPVRRHRPSSPESLAPDIGYDEDDEYELNAVTETFSRTSSPDSMKSADENSPLSPDSPIQQFRPFFPESHLPVSGYRSCSPESVCSSSVEHGSFPGDLFIIGERLVSPESMILASDIRGSSPDSVSACRPLSPDSPIPQYSGLFCELIPVRGHRPSSPESLAPDIGYDEDDEYELNAVTETLSRASSLDSMKSADENRPLSPDSPIQQFRPFYPESSLPISGYRSCSPESVCSNSIEHESSPGDLFIVEQRPGSPDSVQTEFEARALSPDSIPEYRPMSPESMILASDIRGSSPDSFSACSPLSPDSPIPQYSGLFCELMPVRRHRPSSPESLASDKNYDEDDDYALNAVSETLSRASSPDSLKSADENRPLSPDSPILQFRPFFPESHLPVSGYRSCSPESVCSSSAEHGSFPGDLFIIGERLVSPESMILASDIRGSSPDSVSACRSLSPDSPIPQYSGLFCELIPVRGHRPSSPESLAPDIGYDEDDEYELNAVTETFSRTSSPDSMKSADENSPLSPDSPIQQFRPFFPESHLPVSGYRSCSPESVCSSSVEHGSFPGDLFIIGERLVSPESMILASDIRGSSPDSVSACRPLSPDSPIPQYSGLFCELIPVRGHRPSSPESLAPDIGYDEDDEYDLNAVTETLSRASSLDSMKSADENRPLSPDSPVQQFRPFYPESSLPISGYRSCSPEPVCSNSIEHESSPGDLFIVEQRPGSPDSVQTEFEARALSPDSIPEYRPMSPESMILASDITGSSPDSFSAFSPLSPDSPIPQYSGLFCELMPVRRHRPSSPESLASDKNYDEDDDYALNAVSETLSRASSPDSMKSADENSPLSPDSPTLQFRPFFLESHLPVSGYRSCSPESVCSSSVEHGSFPGDLFIVSERPESPDSVQSEFEARSLSPDSLPEYRPMSPESMILASDIRGSSPDSVSTCRPLSPDSPIPQYSTMLVDLVSVTGHRSSSPESLPSDEDYEFNVFSASPSNYRPYRPDSPDSVISANENRPPLPDSPIPEFQTSVSSETIECKGFEGDIFTAEQRRESFDSSGPMSYPQFQETIKMLPEYKLVYKTIPLNLIAHIHDPHYKGEMFSPKTGVFEYTGCRMEIVQTSKMDESNGIIDQDTYKIPALTHEPSQILMQTHKILTIPLSENQTAFSALSLTQSRKYNRESFEFPEENSADSISWYISEGREYLELSDDCRASSPESIRSVNEFRPLTPDSPIPEHMTLLPYTMLFQYESRPPSPESVSSVNEFRRLSPDSPIPEFLASSPVPYEHNVQFRQLSETNLIHISPVMCDLQEFDVTWTSSEYGSLWRPETEQRPVSPGYELSECDSKSLSSPTFSFESTCRCPSPEALREIEPTVSLIADSLIFDADCRPESPESVTSQTQCKDSMPDNKSHWESDVALLPVMINEQYRPETEMISESDLAKSAQSQGNFNYVLNSCSRTLPCWHEFVLEPEQEEKISETREAPPPVMNKVKKMSAGDGDGRSILSIQGDHQGIKIVKQELELQHKHCPEERSDSPTSEKGQPELKTRALQDKDSEKDIQLKKQNIEIKNKNTSVSEEDSSQFQNQGDIVTILEQKANVSSLTSEGNIQQGICHPKSLHYIPEGRTVVSNDLENVRPMISLNQSLEHPKETSGLCRICTTPFHFNHQQSHRTVTPNVSISGYPSSDCRDVMSRSVRTPFLGSRMLPTDLGSVTPVSSELCSNQELSTNSQFSIEKECFESFHHVISEFEKTVSPLSTDDPKLVSSEIWSMETALAPTSSEISQSKNERLMDVDLKSKPRPVQADSLDSDTEFFDCQQTFSDASEPELKSEELFDSETVYHVEESLSLPNTPAYDYLSATPKITEKSELDSEDSPRPVSWGSEEIDLPIVLEPEDESESVGEHDEDIAYPYGYAGEHSYAEELPPRQGGQYDEDDDSLGREIAEELGLLSDSSEEEVLTTRVVRRRVIIQGDDFPEISPHTVTEEQYTDEHGNIVTKKITRKIIRKYVSADGVEREEVMVEGAQQEAITVDDADGFSKVVKRTVVRSAGDQTEALSYAGGFDNVLLPHLMEKEIMKEDGSMIRRTRMHKTCTQKKTVVRDGQSKHIHLERMEDTPESLKPDDLQQHLHQLLQRYCTPEVEEEKEEEAEELVEREEKQDTDD</sequence>
<feature type="region of interest" description="Disordered" evidence="1">
    <location>
        <begin position="4107"/>
        <end position="4128"/>
    </location>
</feature>
<dbReference type="RefSeq" id="XP_053537216.1">
    <property type="nucleotide sequence ID" value="XM_053681241.1"/>
</dbReference>
<feature type="region of interest" description="Disordered" evidence="1">
    <location>
        <begin position="3322"/>
        <end position="3349"/>
    </location>
</feature>
<feature type="region of interest" description="Disordered" evidence="1">
    <location>
        <begin position="2390"/>
        <end position="2415"/>
    </location>
</feature>
<feature type="region of interest" description="Disordered" evidence="1">
    <location>
        <begin position="1286"/>
        <end position="1311"/>
    </location>
</feature>
<feature type="region of interest" description="Disordered" evidence="1">
    <location>
        <begin position="697"/>
        <end position="717"/>
    </location>
</feature>
<feature type="region of interest" description="Disordered" evidence="1">
    <location>
        <begin position="3791"/>
        <end position="3818"/>
    </location>
</feature>
<feature type="compositionally biased region" description="Polar residues" evidence="1">
    <location>
        <begin position="992"/>
        <end position="1001"/>
    </location>
</feature>
<feature type="compositionally biased region" description="Polar residues" evidence="1">
    <location>
        <begin position="2390"/>
        <end position="2399"/>
    </location>
</feature>
<feature type="region of interest" description="Disordered" evidence="1">
    <location>
        <begin position="5123"/>
        <end position="5161"/>
    </location>
</feature>
<feature type="region of interest" description="Disordered" evidence="1">
    <location>
        <begin position="1139"/>
        <end position="1163"/>
    </location>
</feature>
<feature type="compositionally biased region" description="Polar residues" evidence="1">
    <location>
        <begin position="2856"/>
        <end position="2865"/>
    </location>
</feature>
<reference evidence="2" key="1">
    <citation type="journal article" date="2016" name="Nat. Commun.">
        <title>The channel catfish genome sequence provides insights into the evolution of scale formation in teleosts.</title>
        <authorList>
            <person name="Liu Z."/>
            <person name="Liu S."/>
            <person name="Yao J."/>
            <person name="Bao L."/>
            <person name="Zhang J."/>
            <person name="Li Y."/>
            <person name="Jiang C."/>
            <person name="Sun L."/>
            <person name="Wang R."/>
            <person name="Zhang Y."/>
            <person name="Zhou T."/>
            <person name="Zeng Q."/>
            <person name="Fu Q."/>
            <person name="Gao S."/>
            <person name="Li N."/>
            <person name="Koren S."/>
            <person name="Jiang Y."/>
            <person name="Zimin A."/>
            <person name="Xu P."/>
            <person name="Phillippy A.M."/>
            <person name="Geng X."/>
            <person name="Song L."/>
            <person name="Sun F."/>
            <person name="Li C."/>
            <person name="Wang X."/>
            <person name="Chen A."/>
            <person name="Jin Y."/>
            <person name="Yuan Z."/>
            <person name="Yang Y."/>
            <person name="Tan S."/>
            <person name="Peatman E."/>
            <person name="Lu J."/>
            <person name="Qin Z."/>
            <person name="Dunham R."/>
            <person name="Li Z."/>
            <person name="Sonstegard T."/>
            <person name="Feng J."/>
            <person name="Danzmann R.G."/>
            <person name="Schroeder S."/>
            <person name="Scheffler B."/>
            <person name="Duke M.V."/>
            <person name="Ballard L."/>
            <person name="Kucuktas H."/>
            <person name="Kaltenboeck L."/>
            <person name="Liu H."/>
            <person name="Armbruster J."/>
            <person name="Xie Y."/>
            <person name="Kirby M.L."/>
            <person name="Tian Y."/>
            <person name="Flanagan M.E."/>
            <person name="Mu W."/>
            <person name="Waldbieser G.C."/>
        </authorList>
    </citation>
    <scope>NUCLEOTIDE SEQUENCE [LARGE SCALE GENOMIC DNA]</scope>
    <source>
        <strain evidence="2">SDA103</strain>
    </source>
</reference>
<feature type="compositionally biased region" description="Basic and acidic residues" evidence="1">
    <location>
        <begin position="5137"/>
        <end position="5161"/>
    </location>
</feature>
<feature type="region of interest" description="Disordered" evidence="1">
    <location>
        <begin position="4257"/>
        <end position="4285"/>
    </location>
</feature>
<reference evidence="3" key="2">
    <citation type="submission" date="2025-08" db="UniProtKB">
        <authorList>
            <consortium name="RefSeq"/>
        </authorList>
    </citation>
    <scope>IDENTIFICATION</scope>
    <source>
        <tissue evidence="3">Blood</tissue>
    </source>
</reference>
<feature type="compositionally biased region" description="Polar residues" evidence="1">
    <location>
        <begin position="700"/>
        <end position="715"/>
    </location>
</feature>
<feature type="compositionally biased region" description="Polar residues" evidence="1">
    <location>
        <begin position="3960"/>
        <end position="3969"/>
    </location>
</feature>
<feature type="region of interest" description="Disordered" evidence="1">
    <location>
        <begin position="3153"/>
        <end position="3180"/>
    </location>
</feature>
<dbReference type="CTD" id="450043"/>
<feature type="compositionally biased region" description="Polar residues" evidence="1">
    <location>
        <begin position="1139"/>
        <end position="1148"/>
    </location>
</feature>
<evidence type="ECO:0000256" key="1">
    <source>
        <dbReference type="SAM" id="MobiDB-lite"/>
    </source>
</evidence>
<feature type="region of interest" description="Disordered" evidence="1">
    <location>
        <begin position="2856"/>
        <end position="2881"/>
    </location>
</feature>
<feature type="region of interest" description="Disordered" evidence="1">
    <location>
        <begin position="2221"/>
        <end position="2248"/>
    </location>
</feature>
<feature type="region of interest" description="Disordered" evidence="1">
    <location>
        <begin position="3960"/>
        <end position="3985"/>
    </location>
</feature>
<feature type="region of interest" description="Disordered" evidence="1">
    <location>
        <begin position="3641"/>
        <end position="3666"/>
    </location>
</feature>
<feature type="region of interest" description="Disordered" evidence="1">
    <location>
        <begin position="5732"/>
        <end position="5756"/>
    </location>
</feature>
<feature type="region of interest" description="Disordered" evidence="1">
    <location>
        <begin position="4595"/>
        <end position="4623"/>
    </location>
</feature>
<feature type="region of interest" description="Disordered" evidence="1">
    <location>
        <begin position="992"/>
        <end position="1019"/>
    </location>
</feature>
<proteinExistence type="predicted"/>
<dbReference type="GeneID" id="108267515"/>